<dbReference type="GO" id="GO:0071595">
    <property type="term" value="C:Nem1-Spo7 phosphatase complex"/>
    <property type="evidence" value="ECO:0007669"/>
    <property type="project" value="InterPro"/>
</dbReference>
<evidence type="ECO:0000256" key="11">
    <source>
        <dbReference type="SAM" id="MobiDB-lite"/>
    </source>
</evidence>
<evidence type="ECO:0000256" key="9">
    <source>
        <dbReference type="ARBA" id="ARBA00023242"/>
    </source>
</evidence>
<protein>
    <recommendedName>
        <fullName evidence="10">Transmembrane protein 188</fullName>
    </recommendedName>
</protein>
<keyword evidence="6 12" id="KW-1133">Transmembrane helix</keyword>
<sequence length="442" mass="47040">MHPRRTASAAARTAPFHPPANRDSFKDLLVFEERLKQNAQSNVAMLLVAATTLVLFFATGMYSEKIAYAHKFVPQANRALRPFNIYLNTRRQSWFASSFLGKYFSPSPSSPGGGGASTSLSRTPSSVRSSNSSSSSSGMPPLSRQNSASSIASSASSSSGSGSGGFRSPPVSPPLSPVVALDLDVDTATEDAVHAFAKQRLSDRPRTPPPTTRTIESSTVNNPGPPSTTIKTSSAAATDTAVTRSLPPPPHSSPPTPTATAPSLLPSIPPAQNPRGELIFSSRIGVAAADSTISIGTAAVDDPAAADGVRAGDGNIGRGLFFICPCFFSFFCFPFCFLFLFFLVFLFLSLDFLRTKVLRRELVLFFPTIVFFNNNNNFLRILFYNHHHHAGTGGTGGLAAAALAAGFVFVTPNSSTQGVVQQAEEEEQEMALFCHYLSPPLH</sequence>
<dbReference type="GO" id="GO:0019888">
    <property type="term" value="F:protein phosphatase regulator activity"/>
    <property type="evidence" value="ECO:0007669"/>
    <property type="project" value="InterPro"/>
</dbReference>
<dbReference type="InterPro" id="IPR019168">
    <property type="entry name" value="NEP1-R1"/>
</dbReference>
<gene>
    <name evidence="13" type="ORF">C6P46_004554</name>
</gene>
<proteinExistence type="inferred from homology"/>
<organism evidence="13 14">
    <name type="scientific">Rhodotorula mucilaginosa</name>
    <name type="common">Yeast</name>
    <name type="synonym">Rhodotorula rubra</name>
    <dbReference type="NCBI Taxonomy" id="5537"/>
    <lineage>
        <taxon>Eukaryota</taxon>
        <taxon>Fungi</taxon>
        <taxon>Dikarya</taxon>
        <taxon>Basidiomycota</taxon>
        <taxon>Pucciniomycotina</taxon>
        <taxon>Microbotryomycetes</taxon>
        <taxon>Sporidiobolales</taxon>
        <taxon>Sporidiobolaceae</taxon>
        <taxon>Rhodotorula</taxon>
    </lineage>
</organism>
<evidence type="ECO:0000256" key="5">
    <source>
        <dbReference type="ARBA" id="ARBA00022692"/>
    </source>
</evidence>
<dbReference type="GO" id="GO:0006629">
    <property type="term" value="P:lipid metabolic process"/>
    <property type="evidence" value="ECO:0007669"/>
    <property type="project" value="UniProtKB-KW"/>
</dbReference>
<evidence type="ECO:0000256" key="12">
    <source>
        <dbReference type="SAM" id="Phobius"/>
    </source>
</evidence>
<evidence type="ECO:0000256" key="6">
    <source>
        <dbReference type="ARBA" id="ARBA00022989"/>
    </source>
</evidence>
<reference evidence="13 14" key="1">
    <citation type="submission" date="2020-11" db="EMBL/GenBank/DDBJ databases">
        <title>Kefir isolates.</title>
        <authorList>
            <person name="Marcisauskas S."/>
            <person name="Kim Y."/>
            <person name="Blasche S."/>
        </authorList>
    </citation>
    <scope>NUCLEOTIDE SEQUENCE [LARGE SCALE GENOMIC DNA]</scope>
    <source>
        <strain evidence="13 14">KR</strain>
    </source>
</reference>
<dbReference type="OrthoDB" id="5599171at2759"/>
<comment type="similarity">
    <text evidence="3">Belongs to the CNEP1R1 family.</text>
</comment>
<evidence type="ECO:0000256" key="1">
    <source>
        <dbReference type="ARBA" id="ARBA00004232"/>
    </source>
</evidence>
<keyword evidence="4" id="KW-0963">Cytoplasm</keyword>
<feature type="transmembrane region" description="Helical" evidence="12">
    <location>
        <begin position="43"/>
        <end position="62"/>
    </location>
</feature>
<comment type="subcellular location">
    <subcellularLocation>
        <location evidence="2">Cytoplasm</location>
    </subcellularLocation>
    <subcellularLocation>
        <location evidence="1">Nucleus membrane</location>
        <topology evidence="1">Multi-pass membrane protein</topology>
    </subcellularLocation>
</comment>
<feature type="transmembrane region" description="Helical" evidence="12">
    <location>
        <begin position="327"/>
        <end position="350"/>
    </location>
</feature>
<feature type="region of interest" description="Disordered" evidence="11">
    <location>
        <begin position="196"/>
        <end position="267"/>
    </location>
</feature>
<dbReference type="EMBL" id="PUHQ01000043">
    <property type="protein sequence ID" value="KAG0660529.1"/>
    <property type="molecule type" value="Genomic_DNA"/>
</dbReference>
<evidence type="ECO:0000256" key="10">
    <source>
        <dbReference type="ARBA" id="ARBA00030458"/>
    </source>
</evidence>
<name>A0A9P7B5X4_RHOMI</name>
<comment type="caution">
    <text evidence="13">The sequence shown here is derived from an EMBL/GenBank/DDBJ whole genome shotgun (WGS) entry which is preliminary data.</text>
</comment>
<keyword evidence="9" id="KW-0539">Nucleus</keyword>
<keyword evidence="8 12" id="KW-0472">Membrane</keyword>
<evidence type="ECO:0000256" key="8">
    <source>
        <dbReference type="ARBA" id="ARBA00023136"/>
    </source>
</evidence>
<dbReference type="GO" id="GO:0031965">
    <property type="term" value="C:nuclear membrane"/>
    <property type="evidence" value="ECO:0007669"/>
    <property type="project" value="UniProtKB-SubCell"/>
</dbReference>
<feature type="region of interest" description="Disordered" evidence="11">
    <location>
        <begin position="108"/>
        <end position="173"/>
    </location>
</feature>
<dbReference type="GO" id="GO:0005737">
    <property type="term" value="C:cytoplasm"/>
    <property type="evidence" value="ECO:0007669"/>
    <property type="project" value="UniProtKB-SubCell"/>
</dbReference>
<dbReference type="Proteomes" id="UP000777482">
    <property type="component" value="Unassembled WGS sequence"/>
</dbReference>
<feature type="compositionally biased region" description="Pro residues" evidence="11">
    <location>
        <begin position="246"/>
        <end position="257"/>
    </location>
</feature>
<dbReference type="AlphaFoldDB" id="A0A9P7B5X4"/>
<keyword evidence="7" id="KW-0443">Lipid metabolism</keyword>
<feature type="transmembrane region" description="Helical" evidence="12">
    <location>
        <begin position="362"/>
        <end position="383"/>
    </location>
</feature>
<keyword evidence="14" id="KW-1185">Reference proteome</keyword>
<feature type="transmembrane region" description="Helical" evidence="12">
    <location>
        <begin position="389"/>
        <end position="410"/>
    </location>
</feature>
<dbReference type="PANTHER" id="PTHR20996">
    <property type="entry name" value="NUCLEAR ENVELOPE PHOSPHATASE-REGULATORY SUBUNIT 1"/>
    <property type="match status" value="1"/>
</dbReference>
<dbReference type="PANTHER" id="PTHR20996:SF1">
    <property type="entry name" value="NUCLEAR ENVELOPE PHOSPHATASE-REGULATORY SUBUNIT 1"/>
    <property type="match status" value="1"/>
</dbReference>
<accession>A0A9P7B5X4</accession>
<evidence type="ECO:0000256" key="3">
    <source>
        <dbReference type="ARBA" id="ARBA00010998"/>
    </source>
</evidence>
<evidence type="ECO:0000256" key="4">
    <source>
        <dbReference type="ARBA" id="ARBA00022490"/>
    </source>
</evidence>
<dbReference type="InterPro" id="IPR005605">
    <property type="entry name" value="Spo7"/>
</dbReference>
<feature type="compositionally biased region" description="Low complexity" evidence="11">
    <location>
        <begin position="117"/>
        <end position="160"/>
    </location>
</feature>
<keyword evidence="5 12" id="KW-0812">Transmembrane</keyword>
<feature type="compositionally biased region" description="Low complexity" evidence="11">
    <location>
        <begin position="227"/>
        <end position="245"/>
    </location>
</feature>
<evidence type="ECO:0000313" key="14">
    <source>
        <dbReference type="Proteomes" id="UP000777482"/>
    </source>
</evidence>
<evidence type="ECO:0000256" key="7">
    <source>
        <dbReference type="ARBA" id="ARBA00023098"/>
    </source>
</evidence>
<evidence type="ECO:0000313" key="13">
    <source>
        <dbReference type="EMBL" id="KAG0660529.1"/>
    </source>
</evidence>
<evidence type="ECO:0000256" key="2">
    <source>
        <dbReference type="ARBA" id="ARBA00004496"/>
    </source>
</evidence>
<dbReference type="Pfam" id="PF03907">
    <property type="entry name" value="Spo7"/>
    <property type="match status" value="1"/>
</dbReference>